<evidence type="ECO:0000313" key="3">
    <source>
        <dbReference type="Proteomes" id="UP000198956"/>
    </source>
</evidence>
<evidence type="ECO:0000313" key="2">
    <source>
        <dbReference type="EMBL" id="SDH31468.1"/>
    </source>
</evidence>
<dbReference type="EMBL" id="FNDE01000019">
    <property type="protein sequence ID" value="SDH31468.1"/>
    <property type="molecule type" value="Genomic_DNA"/>
</dbReference>
<gene>
    <name evidence="2" type="ORF">SAMN04489735_101927</name>
</gene>
<sequence>MSILKRMRNITLATMNQVLDHVEDPVAMLNQYIRDMESEISQAELAIARQVAIEKKWKMMLDETEARIEKRSRQAKLAVEAGDEAIARRALEDKLICESKAEEYRKQYETVRGQTNVLRGQLQELKDKFYEMRNKKAALIARANAARTTKRMNAALYSIDTENVTKGFERIEERVMMMEVEAEAGQHIRAAHLSLEEQERQAILNAKVEEELNKLLQSKA</sequence>
<dbReference type="AlphaFoldDB" id="A0A1G8BE71"/>
<dbReference type="OrthoDB" id="9779630at2"/>
<proteinExistence type="inferred from homology"/>
<name>A0A1G8BE71_ANETH</name>
<comment type="similarity">
    <text evidence="1">Belongs to the PspA/Vipp/IM30 family.</text>
</comment>
<protein>
    <submittedName>
        <fullName evidence="2">Phage shock protein A (PspA) family protein</fullName>
    </submittedName>
</protein>
<reference evidence="2 3" key="1">
    <citation type="submission" date="2016-10" db="EMBL/GenBank/DDBJ databases">
        <authorList>
            <person name="de Groot N.N."/>
        </authorList>
    </citation>
    <scope>NUCLEOTIDE SEQUENCE [LARGE SCALE GENOMIC DNA]</scope>
    <source>
        <strain evidence="2 3">L 420-91</strain>
    </source>
</reference>
<organism evidence="2 3">
    <name type="scientific">Aneurinibacillus thermoaerophilus</name>
    <dbReference type="NCBI Taxonomy" id="143495"/>
    <lineage>
        <taxon>Bacteria</taxon>
        <taxon>Bacillati</taxon>
        <taxon>Bacillota</taxon>
        <taxon>Bacilli</taxon>
        <taxon>Bacillales</taxon>
        <taxon>Paenibacillaceae</taxon>
        <taxon>Aneurinibacillus group</taxon>
        <taxon>Aneurinibacillus</taxon>
    </lineage>
</organism>
<dbReference type="InterPro" id="IPR007157">
    <property type="entry name" value="PspA_VIPP1"/>
</dbReference>
<accession>A0A1G8BE71</accession>
<dbReference type="PANTHER" id="PTHR31088">
    <property type="entry name" value="MEMBRANE-ASSOCIATED PROTEIN VIPP1, CHLOROPLASTIC"/>
    <property type="match status" value="1"/>
</dbReference>
<dbReference type="RefSeq" id="WP_057897180.1">
    <property type="nucleotide sequence ID" value="NZ_FNDE01000019.1"/>
</dbReference>
<dbReference type="Pfam" id="PF04012">
    <property type="entry name" value="PspA_IM30"/>
    <property type="match status" value="1"/>
</dbReference>
<dbReference type="Proteomes" id="UP000198956">
    <property type="component" value="Unassembled WGS sequence"/>
</dbReference>
<dbReference type="PANTHER" id="PTHR31088:SF6">
    <property type="entry name" value="PHAGE SHOCK PROTEIN A"/>
    <property type="match status" value="1"/>
</dbReference>
<evidence type="ECO:0000256" key="1">
    <source>
        <dbReference type="ARBA" id="ARBA00043985"/>
    </source>
</evidence>